<protein>
    <submittedName>
        <fullName evidence="1">Uncharacterized protein</fullName>
    </submittedName>
</protein>
<accession>A0A7T8K934</accession>
<name>A0A7T8K934_CALRO</name>
<feature type="non-terminal residue" evidence="1">
    <location>
        <position position="1"/>
    </location>
</feature>
<dbReference type="Proteomes" id="UP000595437">
    <property type="component" value="Chromosome 7"/>
</dbReference>
<sequence length="242" mass="28443">RCIDKVVMVEETEYDDHIECHHSYSERCHTTYTTDFEPQQEEECEENFKKSCFIEYKKVALEESCKTVYESECETRYHEHDVEDDVVSCETIQEEKCEDVTQGYTTEQKCTKWPKQKYSPVTECKKVPRQLCGPSGCECFDKKETIVQEVPEEQCNLEPQKSCKQVTKLVPNLKPVEECVDIPKENPRKVQKPVVKKWCYVPLLPLVWLLKPSLQAYSTIHRSQKQLDVVEHEPDPLCERII</sequence>
<reference evidence="2" key="1">
    <citation type="submission" date="2021-01" db="EMBL/GenBank/DDBJ databases">
        <title>Caligus Genome Assembly.</title>
        <authorList>
            <person name="Gallardo-Escarate C."/>
        </authorList>
    </citation>
    <scope>NUCLEOTIDE SEQUENCE [LARGE SCALE GENOMIC DNA]</scope>
</reference>
<proteinExistence type="predicted"/>
<evidence type="ECO:0000313" key="2">
    <source>
        <dbReference type="Proteomes" id="UP000595437"/>
    </source>
</evidence>
<dbReference type="EMBL" id="CP045896">
    <property type="protein sequence ID" value="QQP50694.1"/>
    <property type="molecule type" value="Genomic_DNA"/>
</dbReference>
<organism evidence="1 2">
    <name type="scientific">Caligus rogercresseyi</name>
    <name type="common">Sea louse</name>
    <dbReference type="NCBI Taxonomy" id="217165"/>
    <lineage>
        <taxon>Eukaryota</taxon>
        <taxon>Metazoa</taxon>
        <taxon>Ecdysozoa</taxon>
        <taxon>Arthropoda</taxon>
        <taxon>Crustacea</taxon>
        <taxon>Multicrustacea</taxon>
        <taxon>Hexanauplia</taxon>
        <taxon>Copepoda</taxon>
        <taxon>Siphonostomatoida</taxon>
        <taxon>Caligidae</taxon>
        <taxon>Caligus</taxon>
    </lineage>
</organism>
<keyword evidence="2" id="KW-1185">Reference proteome</keyword>
<evidence type="ECO:0000313" key="1">
    <source>
        <dbReference type="EMBL" id="QQP50694.1"/>
    </source>
</evidence>
<gene>
    <name evidence="1" type="ORF">FKW44_011798</name>
</gene>
<dbReference type="AlphaFoldDB" id="A0A7T8K934"/>
<dbReference type="OrthoDB" id="6354959at2759"/>